<keyword evidence="8 11" id="KW-0547">Nucleotide-binding</keyword>
<dbReference type="PANTHER" id="PTHR11575">
    <property type="entry name" value="5'-NUCLEOTIDASE-RELATED"/>
    <property type="match status" value="1"/>
</dbReference>
<dbReference type="PRINTS" id="PR01607">
    <property type="entry name" value="APYRASEFAMLY"/>
</dbReference>
<comment type="similarity">
    <text evidence="5 11">Belongs to the 5'-nucleotidase family.</text>
</comment>
<feature type="domain" description="5'-Nucleotidase C-terminal" evidence="13">
    <location>
        <begin position="423"/>
        <end position="548"/>
    </location>
</feature>
<keyword evidence="7" id="KW-0732">Signal</keyword>
<dbReference type="InterPro" id="IPR004843">
    <property type="entry name" value="Calcineurin-like_PHP"/>
</dbReference>
<dbReference type="GO" id="GO:0008663">
    <property type="term" value="F:2',3'-cyclic-nucleotide 2'-phosphodiesterase activity"/>
    <property type="evidence" value="ECO:0007669"/>
    <property type="project" value="UniProtKB-EC"/>
</dbReference>
<dbReference type="GO" id="GO:0008254">
    <property type="term" value="F:3'-nucleotidase activity"/>
    <property type="evidence" value="ECO:0007669"/>
    <property type="project" value="UniProtKB-EC"/>
</dbReference>
<dbReference type="Gene3D" id="3.90.780.10">
    <property type="entry name" value="5'-Nucleotidase, C-terminal domain"/>
    <property type="match status" value="1"/>
</dbReference>
<dbReference type="GO" id="GO:0030288">
    <property type="term" value="C:outer membrane-bounded periplasmic space"/>
    <property type="evidence" value="ECO:0007669"/>
    <property type="project" value="TreeGrafter"/>
</dbReference>
<evidence type="ECO:0000313" key="14">
    <source>
        <dbReference type="EMBL" id="MBL4915614.1"/>
    </source>
</evidence>
<dbReference type="NCBIfam" id="NF006938">
    <property type="entry name" value="PRK09420.1"/>
    <property type="match status" value="1"/>
</dbReference>
<dbReference type="InterPro" id="IPR041827">
    <property type="entry name" value="CpdB_N"/>
</dbReference>
<dbReference type="PANTHER" id="PTHR11575:SF6">
    <property type="entry name" value="2',3'-CYCLIC-NUCLEOTIDE 2'-PHOSPHODIESTERASE_3'-NUCLEOTIDASE"/>
    <property type="match status" value="1"/>
</dbReference>
<dbReference type="PROSITE" id="PS00786">
    <property type="entry name" value="5_NUCLEOTIDASE_2"/>
    <property type="match status" value="1"/>
</dbReference>
<protein>
    <submittedName>
        <fullName evidence="14">Bifunctional 2',3'-cyclic-nucleotide 2'-phosphodiesterase/3'-nucleotidase</fullName>
    </submittedName>
</protein>
<keyword evidence="9 11" id="KW-0378">Hydrolase</keyword>
<evidence type="ECO:0000259" key="13">
    <source>
        <dbReference type="Pfam" id="PF02872"/>
    </source>
</evidence>
<comment type="catalytic activity">
    <reaction evidence="2">
        <text>a nucleoside 2',3'-cyclic phosphate + H2O = a nucleoside 3'-phosphate + H(+)</text>
        <dbReference type="Rhea" id="RHEA:19621"/>
        <dbReference type="ChEBI" id="CHEBI:15377"/>
        <dbReference type="ChEBI" id="CHEBI:15378"/>
        <dbReference type="ChEBI" id="CHEBI:66949"/>
        <dbReference type="ChEBI" id="CHEBI:66954"/>
        <dbReference type="EC" id="3.1.4.16"/>
    </reaction>
</comment>
<comment type="caution">
    <text evidence="14">The sequence shown here is derived from an EMBL/GenBank/DDBJ whole genome shotgun (WGS) entry which is preliminary data.</text>
</comment>
<evidence type="ECO:0000256" key="3">
    <source>
        <dbReference type="ARBA" id="ARBA00001968"/>
    </source>
</evidence>
<dbReference type="InterPro" id="IPR006179">
    <property type="entry name" value="5_nucleotidase/apyrase"/>
</dbReference>
<dbReference type="AlphaFoldDB" id="A0A8K0V996"/>
<dbReference type="GO" id="GO:0009166">
    <property type="term" value="P:nucleotide catabolic process"/>
    <property type="evidence" value="ECO:0007669"/>
    <property type="project" value="InterPro"/>
</dbReference>
<dbReference type="GO" id="GO:0046872">
    <property type="term" value="F:metal ion binding"/>
    <property type="evidence" value="ECO:0007669"/>
    <property type="project" value="UniProtKB-KW"/>
</dbReference>
<evidence type="ECO:0000256" key="1">
    <source>
        <dbReference type="ARBA" id="ARBA00000527"/>
    </source>
</evidence>
<dbReference type="InterPro" id="IPR036907">
    <property type="entry name" value="5'-Nucleotdase_C_sf"/>
</dbReference>
<dbReference type="InterPro" id="IPR006146">
    <property type="entry name" value="5'-Nucleotdase_CS"/>
</dbReference>
<evidence type="ECO:0000256" key="5">
    <source>
        <dbReference type="ARBA" id="ARBA00006654"/>
    </source>
</evidence>
<evidence type="ECO:0000256" key="11">
    <source>
        <dbReference type="RuleBase" id="RU362119"/>
    </source>
</evidence>
<dbReference type="Pfam" id="PF02872">
    <property type="entry name" value="5_nucleotid_C"/>
    <property type="match status" value="1"/>
</dbReference>
<comment type="catalytic activity">
    <reaction evidence="1">
        <text>a ribonucleoside 3'-phosphate + H2O = a ribonucleoside + phosphate</text>
        <dbReference type="Rhea" id="RHEA:10144"/>
        <dbReference type="ChEBI" id="CHEBI:13197"/>
        <dbReference type="ChEBI" id="CHEBI:15377"/>
        <dbReference type="ChEBI" id="CHEBI:18254"/>
        <dbReference type="ChEBI" id="CHEBI:43474"/>
        <dbReference type="EC" id="3.1.3.6"/>
    </reaction>
</comment>
<dbReference type="Pfam" id="PF00149">
    <property type="entry name" value="Metallophos"/>
    <property type="match status" value="1"/>
</dbReference>
<name>A0A8K0V996_9RHOB</name>
<gene>
    <name evidence="14" type="ORF">JL811_00130</name>
</gene>
<keyword evidence="15" id="KW-1185">Reference proteome</keyword>
<accession>A0A8K0V996</accession>
<dbReference type="InterPro" id="IPR029052">
    <property type="entry name" value="Metallo-depent_PP-like"/>
</dbReference>
<proteinExistence type="inferred from homology"/>
<dbReference type="SUPFAM" id="SSF56300">
    <property type="entry name" value="Metallo-dependent phosphatases"/>
    <property type="match status" value="1"/>
</dbReference>
<evidence type="ECO:0000256" key="10">
    <source>
        <dbReference type="ARBA" id="ARBA00023268"/>
    </source>
</evidence>
<comment type="subcellular location">
    <subcellularLocation>
        <location evidence="4">Cell envelope</location>
    </subcellularLocation>
</comment>
<dbReference type="EMBL" id="JAESVN010000001">
    <property type="protein sequence ID" value="MBL4915614.1"/>
    <property type="molecule type" value="Genomic_DNA"/>
</dbReference>
<evidence type="ECO:0000256" key="7">
    <source>
        <dbReference type="ARBA" id="ARBA00022729"/>
    </source>
</evidence>
<sequence length="648" mass="70677">MTATQPDLDPRCPGAAEIHLRLMATSDLHVHVGSFDYYHETEIANAGLARTATLIDQLRAEAPNSLLLDNGDFLQGSPMGDYIAHARGLKEGDLHPILAAMNLLGYDAAALGNHEFNYGVPFLDRALARAGFPVLSANAVTRRGSDPRRDTRSFAPYALLDRILTDGSGRPHRLRIGVIGLLPPQITTWDRCLLRGRIETRCMIETARALLPELREAGADLIVALAHSGISGQPAEDGMENAALPLARLDGIDALITGHSHLVFPSPLFEGIAGVDAVAGRLAGKPAVMPGFWGSHLGVIDLLLTPADRGWRVAAHASSVRPVARRDQSGTLRPLVPASDRVLDSVGRIHTETLDFMRRKVGVTKSPLHSYFALVAQSESVQLVCRAQEWHLRPLLEGTPHAGLPILSAAAPFKAGGRAGPDHYTSVPAGGLQWRNLADLYSFPNTICAVRITGKLLRDWLERSAAIFRQIRPGATDQPLIDPEFPSYNFDTITGITYEIDLSRAPRFDPLGRPLDRRAGRIRRLRHLGRPVDPDAEFIVATNNYRVNICDDLAGPGRSRVIHEAPITNRDILMRYIAARDEMPGGPVTVSDPCPASVNWRFTPIRDTTALFETSPRACAHLADLPTHLRLEPAGMTEGGFAQYRLHL</sequence>
<evidence type="ECO:0000256" key="2">
    <source>
        <dbReference type="ARBA" id="ARBA00001730"/>
    </source>
</evidence>
<dbReference type="GO" id="GO:0000166">
    <property type="term" value="F:nucleotide binding"/>
    <property type="evidence" value="ECO:0007669"/>
    <property type="project" value="UniProtKB-KW"/>
</dbReference>
<dbReference type="Gene3D" id="3.60.21.10">
    <property type="match status" value="1"/>
</dbReference>
<evidence type="ECO:0000256" key="4">
    <source>
        <dbReference type="ARBA" id="ARBA00004196"/>
    </source>
</evidence>
<evidence type="ECO:0000313" key="15">
    <source>
        <dbReference type="Proteomes" id="UP000648908"/>
    </source>
</evidence>
<dbReference type="SUPFAM" id="SSF55816">
    <property type="entry name" value="5'-nucleotidase (syn. UDP-sugar hydrolase), C-terminal domain"/>
    <property type="match status" value="1"/>
</dbReference>
<comment type="cofactor">
    <cofactor evidence="3">
        <name>a divalent metal cation</name>
        <dbReference type="ChEBI" id="CHEBI:60240"/>
    </cofactor>
</comment>
<dbReference type="InterPro" id="IPR008334">
    <property type="entry name" value="5'-Nucleotdase_C"/>
</dbReference>
<dbReference type="CDD" id="cd07410">
    <property type="entry name" value="MPP_CpdB_N"/>
    <property type="match status" value="1"/>
</dbReference>
<feature type="domain" description="Calcineurin-like phosphoesterase" evidence="12">
    <location>
        <begin position="20"/>
        <end position="261"/>
    </location>
</feature>
<keyword evidence="6" id="KW-0479">Metal-binding</keyword>
<organism evidence="14 15">
    <name type="scientific">Szabonella alba</name>
    <dbReference type="NCBI Taxonomy" id="2804194"/>
    <lineage>
        <taxon>Bacteria</taxon>
        <taxon>Pseudomonadati</taxon>
        <taxon>Pseudomonadota</taxon>
        <taxon>Alphaproteobacteria</taxon>
        <taxon>Rhodobacterales</taxon>
        <taxon>Paracoccaceae</taxon>
        <taxon>Szabonella</taxon>
    </lineage>
</organism>
<evidence type="ECO:0000256" key="8">
    <source>
        <dbReference type="ARBA" id="ARBA00022741"/>
    </source>
</evidence>
<reference evidence="14" key="1">
    <citation type="submission" date="2021-01" db="EMBL/GenBank/DDBJ databases">
        <title>Tabrizicola alba sp. nov. a motile alkaliphilic bacterium isolated from a soda lake.</title>
        <authorList>
            <person name="Szuroczki S."/>
            <person name="Abbaszade G."/>
            <person name="Schumann P."/>
            <person name="Toth E."/>
        </authorList>
    </citation>
    <scope>NUCLEOTIDE SEQUENCE</scope>
    <source>
        <strain evidence="14">DMG-N-6</strain>
    </source>
</reference>
<dbReference type="Proteomes" id="UP000648908">
    <property type="component" value="Unassembled WGS sequence"/>
</dbReference>
<keyword evidence="10" id="KW-0511">Multifunctional enzyme</keyword>
<evidence type="ECO:0000256" key="6">
    <source>
        <dbReference type="ARBA" id="ARBA00022723"/>
    </source>
</evidence>
<evidence type="ECO:0000259" key="12">
    <source>
        <dbReference type="Pfam" id="PF00149"/>
    </source>
</evidence>
<evidence type="ECO:0000256" key="9">
    <source>
        <dbReference type="ARBA" id="ARBA00022801"/>
    </source>
</evidence>